<dbReference type="Gene3D" id="4.10.240.10">
    <property type="entry name" value="Zn(2)-C6 fungal-type DNA-binding domain"/>
    <property type="match status" value="1"/>
</dbReference>
<dbReference type="InterPro" id="IPR001138">
    <property type="entry name" value="Zn2Cys6_DnaBD"/>
</dbReference>
<evidence type="ECO:0000259" key="3">
    <source>
        <dbReference type="PROSITE" id="PS50048"/>
    </source>
</evidence>
<dbReference type="EMBL" id="ML975342">
    <property type="protein sequence ID" value="KAF1832296.1"/>
    <property type="molecule type" value="Genomic_DNA"/>
</dbReference>
<feature type="transmembrane region" description="Helical" evidence="2">
    <location>
        <begin position="385"/>
        <end position="405"/>
    </location>
</feature>
<evidence type="ECO:0000313" key="4">
    <source>
        <dbReference type="EMBL" id="KAF1832296.1"/>
    </source>
</evidence>
<keyword evidence="2" id="KW-0472">Membrane</keyword>
<dbReference type="AlphaFoldDB" id="A0A6A5K8C3"/>
<dbReference type="Pfam" id="PF00172">
    <property type="entry name" value="Zn_clus"/>
    <property type="match status" value="1"/>
</dbReference>
<sequence length="522" mass="58958">MVGVAGKSRACADCRRRRVKCDFRRPSCLRCEKAKLSCQGYDKTQVFVNRTLTKRSTTALAAISEAKLREPPAVSLEPSTWYQAFQRLSLSISDPSFRTQAWTVLRELYLPRATSTDTEAEATTAYSWLKAACELGERSYVLDQSLLAFCAIQIHIAEPWNISVNTALRLYSESLPKLVRSIEDPHEQGKNETLAAIVALSTCELFILPTDEGWRAHAHGICELLRHRTSFNDVSSVWLRLCSRLRIICVRLNATGLTPPNNALQLIIGLTKRKRLALDLPVWHQLMNIDYAPESLGGLLDVISPVPKLLEESDNAIESGTKDPDLLRSLVDIFKRIEAWQYAYKLSLPGQPYWATPARLHNPSDDSYTNCLFPFALDFENMDVAINYTFSAAVMLQILSAALLLGRQTCDAASRHEACQYASQEQDFGTHREQCSLPSIQNEADRLARFLCQSVEYCFRSEMGTLGAQITCLPLWAMGNYFRQAGLQRELQWCKKIKDMKGPSMRQRVNLMLLGSEGSWWQ</sequence>
<dbReference type="CDD" id="cd00067">
    <property type="entry name" value="GAL4"/>
    <property type="match status" value="1"/>
</dbReference>
<keyword evidence="2" id="KW-1133">Transmembrane helix</keyword>
<evidence type="ECO:0000256" key="1">
    <source>
        <dbReference type="ARBA" id="ARBA00023242"/>
    </source>
</evidence>
<dbReference type="InterPro" id="IPR036864">
    <property type="entry name" value="Zn2-C6_fun-type_DNA-bd_sf"/>
</dbReference>
<evidence type="ECO:0000256" key="2">
    <source>
        <dbReference type="SAM" id="Phobius"/>
    </source>
</evidence>
<protein>
    <recommendedName>
        <fullName evidence="3">Zn(2)-C6 fungal-type domain-containing protein</fullName>
    </recommendedName>
</protein>
<gene>
    <name evidence="4" type="ORF">BDW02DRAFT_571215</name>
</gene>
<dbReference type="PROSITE" id="PS50048">
    <property type="entry name" value="ZN2_CY6_FUNGAL_2"/>
    <property type="match status" value="1"/>
</dbReference>
<dbReference type="PANTHER" id="PTHR38111">
    <property type="entry name" value="ZN(2)-C6 FUNGAL-TYPE DOMAIN-CONTAINING PROTEIN-RELATED"/>
    <property type="match status" value="1"/>
</dbReference>
<dbReference type="InterPro" id="IPR021858">
    <property type="entry name" value="Fun_TF"/>
</dbReference>
<dbReference type="Proteomes" id="UP000800040">
    <property type="component" value="Unassembled WGS sequence"/>
</dbReference>
<keyword evidence="2" id="KW-0812">Transmembrane</keyword>
<proteinExistence type="predicted"/>
<keyword evidence="5" id="KW-1185">Reference proteome</keyword>
<dbReference type="InterPro" id="IPR053178">
    <property type="entry name" value="Osmoadaptation_assoc"/>
</dbReference>
<dbReference type="GO" id="GO:0000981">
    <property type="term" value="F:DNA-binding transcription factor activity, RNA polymerase II-specific"/>
    <property type="evidence" value="ECO:0007669"/>
    <property type="project" value="InterPro"/>
</dbReference>
<dbReference type="Pfam" id="PF11951">
    <property type="entry name" value="Fungal_trans_2"/>
    <property type="match status" value="1"/>
</dbReference>
<reference evidence="4" key="1">
    <citation type="submission" date="2020-01" db="EMBL/GenBank/DDBJ databases">
        <authorList>
            <consortium name="DOE Joint Genome Institute"/>
            <person name="Haridas S."/>
            <person name="Albert R."/>
            <person name="Binder M."/>
            <person name="Bloem J."/>
            <person name="Labutti K."/>
            <person name="Salamov A."/>
            <person name="Andreopoulos B."/>
            <person name="Baker S.E."/>
            <person name="Barry K."/>
            <person name="Bills G."/>
            <person name="Bluhm B.H."/>
            <person name="Cannon C."/>
            <person name="Castanera R."/>
            <person name="Culley D.E."/>
            <person name="Daum C."/>
            <person name="Ezra D."/>
            <person name="Gonzalez J.B."/>
            <person name="Henrissat B."/>
            <person name="Kuo A."/>
            <person name="Liang C."/>
            <person name="Lipzen A."/>
            <person name="Lutzoni F."/>
            <person name="Magnuson J."/>
            <person name="Mondo S."/>
            <person name="Nolan M."/>
            <person name="Ohm R."/>
            <person name="Pangilinan J."/>
            <person name="Park H.-J."/>
            <person name="Ramirez L."/>
            <person name="Alfaro M."/>
            <person name="Sun H."/>
            <person name="Tritt A."/>
            <person name="Yoshinaga Y."/>
            <person name="Zwiers L.-H."/>
            <person name="Turgeon B.G."/>
            <person name="Goodwin S.B."/>
            <person name="Spatafora J.W."/>
            <person name="Crous P.W."/>
            <person name="Grigoriev I.V."/>
        </authorList>
    </citation>
    <scope>NUCLEOTIDE SEQUENCE</scope>
    <source>
        <strain evidence="4">P77</strain>
    </source>
</reference>
<accession>A0A6A5K8C3</accession>
<organism evidence="4 5">
    <name type="scientific">Decorospora gaudefroyi</name>
    <dbReference type="NCBI Taxonomy" id="184978"/>
    <lineage>
        <taxon>Eukaryota</taxon>
        <taxon>Fungi</taxon>
        <taxon>Dikarya</taxon>
        <taxon>Ascomycota</taxon>
        <taxon>Pezizomycotina</taxon>
        <taxon>Dothideomycetes</taxon>
        <taxon>Pleosporomycetidae</taxon>
        <taxon>Pleosporales</taxon>
        <taxon>Pleosporineae</taxon>
        <taxon>Pleosporaceae</taxon>
        <taxon>Decorospora</taxon>
    </lineage>
</organism>
<dbReference type="GO" id="GO:0008270">
    <property type="term" value="F:zinc ion binding"/>
    <property type="evidence" value="ECO:0007669"/>
    <property type="project" value="InterPro"/>
</dbReference>
<evidence type="ECO:0000313" key="5">
    <source>
        <dbReference type="Proteomes" id="UP000800040"/>
    </source>
</evidence>
<dbReference type="SUPFAM" id="SSF57701">
    <property type="entry name" value="Zn2/Cys6 DNA-binding domain"/>
    <property type="match status" value="1"/>
</dbReference>
<keyword evidence="1" id="KW-0539">Nucleus</keyword>
<dbReference type="OrthoDB" id="5126878at2759"/>
<feature type="domain" description="Zn(2)-C6 fungal-type" evidence="3">
    <location>
        <begin position="10"/>
        <end position="38"/>
    </location>
</feature>
<name>A0A6A5K8C3_9PLEO</name>
<dbReference type="SMART" id="SM00066">
    <property type="entry name" value="GAL4"/>
    <property type="match status" value="1"/>
</dbReference>
<dbReference type="PROSITE" id="PS00463">
    <property type="entry name" value="ZN2_CY6_FUNGAL_1"/>
    <property type="match status" value="1"/>
</dbReference>